<keyword evidence="3" id="KW-1185">Reference proteome</keyword>
<keyword evidence="1" id="KW-0175">Coiled coil</keyword>
<dbReference type="AlphaFoldDB" id="A0AAV8XIE9"/>
<proteinExistence type="predicted"/>
<evidence type="ECO:0000313" key="2">
    <source>
        <dbReference type="EMBL" id="KAJ8938636.1"/>
    </source>
</evidence>
<sequence length="154" mass="18508">MIAELNTPECPKVHKIIDEYKLKLRKCEDKNYVLQNTVDKLRCDNKDILKKEDVMKDELEKNKRYHLSKQSDLQHLIKKLTMENQRLREMLGKDLNTHVTRDDVTLQLIKKYKSNEEVFKNTIQKLQENNKYLLNEIIDLKMDESCKNKEDTRT</sequence>
<comment type="caution">
    <text evidence="2">The sequence shown here is derived from an EMBL/GenBank/DDBJ whole genome shotgun (WGS) entry which is preliminary data.</text>
</comment>
<evidence type="ECO:0000313" key="3">
    <source>
        <dbReference type="Proteomes" id="UP001162162"/>
    </source>
</evidence>
<evidence type="ECO:0000256" key="1">
    <source>
        <dbReference type="SAM" id="Coils"/>
    </source>
</evidence>
<gene>
    <name evidence="2" type="ORF">NQ318_015935</name>
</gene>
<dbReference type="EMBL" id="JAPWTK010000543">
    <property type="protein sequence ID" value="KAJ8938636.1"/>
    <property type="molecule type" value="Genomic_DNA"/>
</dbReference>
<accession>A0AAV8XIE9</accession>
<reference evidence="2" key="1">
    <citation type="journal article" date="2023" name="Insect Mol. Biol.">
        <title>Genome sequencing provides insights into the evolution of gene families encoding plant cell wall-degrading enzymes in longhorned beetles.</title>
        <authorList>
            <person name="Shin N.R."/>
            <person name="Okamura Y."/>
            <person name="Kirsch R."/>
            <person name="Pauchet Y."/>
        </authorList>
    </citation>
    <scope>NUCLEOTIDE SEQUENCE</scope>
    <source>
        <strain evidence="2">AMC_N1</strain>
    </source>
</reference>
<name>A0AAV8XIE9_9CUCU</name>
<dbReference type="Proteomes" id="UP001162162">
    <property type="component" value="Unassembled WGS sequence"/>
</dbReference>
<organism evidence="2 3">
    <name type="scientific">Aromia moschata</name>
    <dbReference type="NCBI Taxonomy" id="1265417"/>
    <lineage>
        <taxon>Eukaryota</taxon>
        <taxon>Metazoa</taxon>
        <taxon>Ecdysozoa</taxon>
        <taxon>Arthropoda</taxon>
        <taxon>Hexapoda</taxon>
        <taxon>Insecta</taxon>
        <taxon>Pterygota</taxon>
        <taxon>Neoptera</taxon>
        <taxon>Endopterygota</taxon>
        <taxon>Coleoptera</taxon>
        <taxon>Polyphaga</taxon>
        <taxon>Cucujiformia</taxon>
        <taxon>Chrysomeloidea</taxon>
        <taxon>Cerambycidae</taxon>
        <taxon>Cerambycinae</taxon>
        <taxon>Callichromatini</taxon>
        <taxon>Aromia</taxon>
    </lineage>
</organism>
<feature type="coiled-coil region" evidence="1">
    <location>
        <begin position="70"/>
        <end position="143"/>
    </location>
</feature>
<protein>
    <submittedName>
        <fullName evidence="2">Uncharacterized protein</fullName>
    </submittedName>
</protein>